<dbReference type="InterPro" id="IPR036249">
    <property type="entry name" value="Thioredoxin-like_sf"/>
</dbReference>
<name>E4TGK5_CALNY</name>
<dbReference type="InterPro" id="IPR002065">
    <property type="entry name" value="TPX"/>
</dbReference>
<feature type="active site" description="Cysteine sulfenic acid (-SOH) intermediate" evidence="6">
    <location>
        <position position="61"/>
    </location>
</feature>
<comment type="similarity">
    <text evidence="6">Belongs to the peroxiredoxin family. Tpx subfamily.</text>
</comment>
<feature type="domain" description="Thioredoxin" evidence="7">
    <location>
        <begin position="1"/>
        <end position="167"/>
    </location>
</feature>
<dbReference type="OrthoDB" id="9781543at2"/>
<evidence type="ECO:0000313" key="9">
    <source>
        <dbReference type="Proteomes" id="UP000007039"/>
    </source>
</evidence>
<dbReference type="HAMAP" id="MF_00269">
    <property type="entry name" value="Tpx"/>
    <property type="match status" value="1"/>
</dbReference>
<evidence type="ECO:0000256" key="1">
    <source>
        <dbReference type="ARBA" id="ARBA00022559"/>
    </source>
</evidence>
<dbReference type="KEGG" id="cni:Calni_1813"/>
<reference key="1">
    <citation type="submission" date="2010-11" db="EMBL/GenBank/DDBJ databases">
        <title>The complete genome of chromosome of Calditerrivibrio nitroreducens DSM 19672.</title>
        <authorList>
            <consortium name="US DOE Joint Genome Institute (JGI-PGF)"/>
            <person name="Lucas S."/>
            <person name="Copeland A."/>
            <person name="Lapidus A."/>
            <person name="Bruce D."/>
            <person name="Goodwin L."/>
            <person name="Pitluck S."/>
            <person name="Kyrpides N."/>
            <person name="Mavromatis K."/>
            <person name="Ivanova N."/>
            <person name="Mikhailova N."/>
            <person name="Zeytun A."/>
            <person name="Brettin T."/>
            <person name="Detter J.C."/>
            <person name="Tapia R."/>
            <person name="Han C."/>
            <person name="Land M."/>
            <person name="Hauser L."/>
            <person name="Markowitz V."/>
            <person name="Cheng J.-F."/>
            <person name="Hugenholtz P."/>
            <person name="Woyke T."/>
            <person name="Wu D."/>
            <person name="Spring S."/>
            <person name="Schroeder M."/>
            <person name="Brambilla E."/>
            <person name="Klenk H.-P."/>
            <person name="Eisen J.A."/>
        </authorList>
    </citation>
    <scope>NUCLEOTIDE SEQUENCE [LARGE SCALE GENOMIC DNA]</scope>
    <source>
        <strain>DSM 19672</strain>
    </source>
</reference>
<dbReference type="Proteomes" id="UP000007039">
    <property type="component" value="Chromosome"/>
</dbReference>
<keyword evidence="4 6" id="KW-1015">Disulfide bond</keyword>
<comment type="catalytic activity">
    <reaction evidence="6">
        <text>a hydroperoxide + [thioredoxin]-dithiol = an alcohol + [thioredoxin]-disulfide + H2O</text>
        <dbReference type="Rhea" id="RHEA:62620"/>
        <dbReference type="Rhea" id="RHEA-COMP:10698"/>
        <dbReference type="Rhea" id="RHEA-COMP:10700"/>
        <dbReference type="ChEBI" id="CHEBI:15377"/>
        <dbReference type="ChEBI" id="CHEBI:29950"/>
        <dbReference type="ChEBI" id="CHEBI:30879"/>
        <dbReference type="ChEBI" id="CHEBI:35924"/>
        <dbReference type="ChEBI" id="CHEBI:50058"/>
        <dbReference type="EC" id="1.11.1.24"/>
    </reaction>
</comment>
<dbReference type="Gene3D" id="3.40.30.10">
    <property type="entry name" value="Glutaredoxin"/>
    <property type="match status" value="1"/>
</dbReference>
<organism evidence="8 9">
    <name type="scientific">Calditerrivibrio nitroreducens (strain DSM 19672 / NBRC 101217 / Yu37-1)</name>
    <dbReference type="NCBI Taxonomy" id="768670"/>
    <lineage>
        <taxon>Bacteria</taxon>
        <taxon>Pseudomonadati</taxon>
        <taxon>Deferribacterota</taxon>
        <taxon>Deferribacteres</taxon>
        <taxon>Deferribacterales</taxon>
        <taxon>Calditerrivibrionaceae</taxon>
    </lineage>
</organism>
<evidence type="ECO:0000256" key="3">
    <source>
        <dbReference type="ARBA" id="ARBA00023002"/>
    </source>
</evidence>
<dbReference type="InterPro" id="IPR013740">
    <property type="entry name" value="Redoxin"/>
</dbReference>
<dbReference type="InterPro" id="IPR018219">
    <property type="entry name" value="Tpx_CS"/>
</dbReference>
<dbReference type="eggNOG" id="COG2077">
    <property type="taxonomic scope" value="Bacteria"/>
</dbReference>
<dbReference type="PROSITE" id="PS01265">
    <property type="entry name" value="TPX"/>
    <property type="match status" value="1"/>
</dbReference>
<reference evidence="8 9" key="2">
    <citation type="journal article" date="2011" name="Stand. Genomic Sci.">
        <title>Complete genome sequence of Calditerrivibrio nitroreducens type strain (Yu37-1).</title>
        <authorList>
            <person name="Pitluck S."/>
            <person name="Sikorski J."/>
            <person name="Zeytun A."/>
            <person name="Lapidus A."/>
            <person name="Nolan M."/>
            <person name="Lucas S."/>
            <person name="Hammon N."/>
            <person name="Deshpande S."/>
            <person name="Cheng J.F."/>
            <person name="Tapia R."/>
            <person name="Han C."/>
            <person name="Goodwin L."/>
            <person name="Liolios K."/>
            <person name="Pagani I."/>
            <person name="Ivanova N."/>
            <person name="Mavromatis K."/>
            <person name="Pati A."/>
            <person name="Chen A."/>
            <person name="Palaniappan K."/>
            <person name="Hauser L."/>
            <person name="Chang Y.J."/>
            <person name="Jeffries C.D."/>
            <person name="Detter J.C."/>
            <person name="Brambilla E."/>
            <person name="Djao O.D."/>
            <person name="Rohde M."/>
            <person name="Spring S."/>
            <person name="Goker M."/>
            <person name="Woyke T."/>
            <person name="Bristow J."/>
            <person name="Eisen J.A."/>
            <person name="Markowitz V."/>
            <person name="Hugenholtz P."/>
            <person name="Kyrpides N.C."/>
            <person name="Klenk H.P."/>
            <person name="Land M."/>
        </authorList>
    </citation>
    <scope>NUCLEOTIDE SEQUENCE [LARGE SCALE GENOMIC DNA]</scope>
    <source>
        <strain evidence="9">DSM 19672 / NBRC 101217 / Yu37-1</strain>
    </source>
</reference>
<dbReference type="HOGENOM" id="CLU_042529_12_2_0"/>
<evidence type="ECO:0000256" key="4">
    <source>
        <dbReference type="ARBA" id="ARBA00023157"/>
    </source>
</evidence>
<evidence type="ECO:0000256" key="2">
    <source>
        <dbReference type="ARBA" id="ARBA00022862"/>
    </source>
</evidence>
<comment type="miscellaneous">
    <text evidence="6">The active site is a conserved redox-active cysteine residue, the peroxidatic cysteine (C(P)), which makes the nucleophilic attack on the peroxide substrate. The peroxide oxidizes the C(P)-SH to cysteine sulfenic acid (C(P)-SOH), which then reacts with another cysteine residue, the resolving cysteine (C(R)), to form a disulfide bridge. The disulfide is subsequently reduced by an appropriate electron donor to complete the catalytic cycle. In this atypical 2-Cys peroxiredoxin, C(R) is present in the same subunit to form an intramolecular disulfide. The disulfide is subsequently reduced by thioredoxin.</text>
</comment>
<dbReference type="Pfam" id="PF08534">
    <property type="entry name" value="Redoxin"/>
    <property type="match status" value="1"/>
</dbReference>
<dbReference type="AlphaFoldDB" id="E4TGK5"/>
<dbReference type="STRING" id="768670.Calni_1813"/>
<evidence type="ECO:0000313" key="8">
    <source>
        <dbReference type="EMBL" id="ADR19718.1"/>
    </source>
</evidence>
<dbReference type="InterPro" id="IPR013766">
    <property type="entry name" value="Thioredoxin_domain"/>
</dbReference>
<dbReference type="EMBL" id="CP002347">
    <property type="protein sequence ID" value="ADR19718.1"/>
    <property type="molecule type" value="Genomic_DNA"/>
</dbReference>
<evidence type="ECO:0000259" key="7">
    <source>
        <dbReference type="PROSITE" id="PS51352"/>
    </source>
</evidence>
<dbReference type="PANTHER" id="PTHR43110:SF1">
    <property type="entry name" value="THIOL PEROXIDASE"/>
    <property type="match status" value="1"/>
</dbReference>
<dbReference type="PANTHER" id="PTHR43110">
    <property type="entry name" value="THIOL PEROXIDASE"/>
    <property type="match status" value="1"/>
</dbReference>
<accession>E4TGK5</accession>
<keyword evidence="1 6" id="KW-0575">Peroxidase</keyword>
<protein>
    <recommendedName>
        <fullName evidence="6">Thiol peroxidase</fullName>
        <shortName evidence="6">Tpx</shortName>
        <ecNumber evidence="6">1.11.1.24</ecNumber>
    </recommendedName>
    <alternativeName>
        <fullName evidence="6">Peroxiredoxin tpx</fullName>
        <shortName evidence="6">Prx</shortName>
    </alternativeName>
    <alternativeName>
        <fullName evidence="6">Thioredoxin peroxidase</fullName>
    </alternativeName>
    <alternativeName>
        <fullName evidence="6">Thioredoxin-dependent peroxiredoxin</fullName>
    </alternativeName>
</protein>
<comment type="function">
    <text evidence="6">Thiol-specific peroxidase that catalyzes the reduction of hydrogen peroxide and organic hydroperoxides to water and alcohols, respectively. Plays a role in cell protection against oxidative stress by detoxifying peroxides.</text>
</comment>
<dbReference type="CDD" id="cd03014">
    <property type="entry name" value="PRX_Atyp2cys"/>
    <property type="match status" value="1"/>
</dbReference>
<dbReference type="GO" id="GO:0008379">
    <property type="term" value="F:thioredoxin peroxidase activity"/>
    <property type="evidence" value="ECO:0007669"/>
    <property type="project" value="UniProtKB-UniRule"/>
</dbReference>
<dbReference type="EC" id="1.11.1.24" evidence="6"/>
<dbReference type="RefSeq" id="WP_013451928.1">
    <property type="nucleotide sequence ID" value="NC_014758.1"/>
</dbReference>
<feature type="disulfide bond" description="Redox-active" evidence="6">
    <location>
        <begin position="61"/>
        <end position="95"/>
    </location>
</feature>
<keyword evidence="9" id="KW-1185">Reference proteome</keyword>
<proteinExistence type="inferred from homology"/>
<dbReference type="PROSITE" id="PS51352">
    <property type="entry name" value="THIOREDOXIN_2"/>
    <property type="match status" value="1"/>
</dbReference>
<sequence length="167" mass="18172">MALTVKLKGNDVKLTGDIVSVGDFAPECKVVLSDLSEKTVGGKKDKFQLLIAVPSLDTPVCATEARRFNEEVAKLENVDTTIISMDLPFAAKRFCTTEGVNIAVGSDFRNKRFGISYGILIDEGPLTGLLARAIFVVDTNGKVVYKQLVPEITSEPDYADVLNFLKK</sequence>
<keyword evidence="3 6" id="KW-0560">Oxidoreductase</keyword>
<comment type="subunit">
    <text evidence="6">Homodimer.</text>
</comment>
<evidence type="ECO:0000256" key="5">
    <source>
        <dbReference type="ARBA" id="ARBA00023284"/>
    </source>
</evidence>
<gene>
    <name evidence="6" type="primary">tpx</name>
    <name evidence="8" type="ordered locus">Calni_1813</name>
</gene>
<dbReference type="InterPro" id="IPR050455">
    <property type="entry name" value="Tpx_Peroxidase_subfamily"/>
</dbReference>
<keyword evidence="2 6" id="KW-0049">Antioxidant</keyword>
<evidence type="ECO:0000256" key="6">
    <source>
        <dbReference type="HAMAP-Rule" id="MF_00269"/>
    </source>
</evidence>
<keyword evidence="5 6" id="KW-0676">Redox-active center</keyword>
<dbReference type="SUPFAM" id="SSF52833">
    <property type="entry name" value="Thioredoxin-like"/>
    <property type="match status" value="1"/>
</dbReference>
<dbReference type="NCBIfam" id="NF001808">
    <property type="entry name" value="PRK00522.1"/>
    <property type="match status" value="1"/>
</dbReference>